<dbReference type="EMBL" id="SRIO01000006">
    <property type="protein sequence ID" value="TFZ82843.1"/>
    <property type="molecule type" value="Genomic_DNA"/>
</dbReference>
<evidence type="ECO:0000313" key="3">
    <source>
        <dbReference type="Proteomes" id="UP000297890"/>
    </source>
</evidence>
<dbReference type="AlphaFoldDB" id="A0A4Z0F921"/>
<dbReference type="PANTHER" id="PTHR22946:SF0">
    <property type="entry name" value="DIENELACTONE HYDROLASE DOMAIN-CONTAINING PROTEIN"/>
    <property type="match status" value="1"/>
</dbReference>
<dbReference type="PANTHER" id="PTHR22946">
    <property type="entry name" value="DIENELACTONE HYDROLASE DOMAIN-CONTAINING PROTEIN-RELATED"/>
    <property type="match status" value="1"/>
</dbReference>
<dbReference type="Pfam" id="PF01738">
    <property type="entry name" value="DLH"/>
    <property type="match status" value="1"/>
</dbReference>
<protein>
    <submittedName>
        <fullName evidence="2">Dienelactone hydrolase family protein</fullName>
    </submittedName>
</protein>
<dbReference type="InterPro" id="IPR050261">
    <property type="entry name" value="FrsA_esterase"/>
</dbReference>
<organism evidence="2 3">
    <name type="scientific">Candidatus Macondimonas diazotrophica</name>
    <dbReference type="NCBI Taxonomy" id="2305248"/>
    <lineage>
        <taxon>Bacteria</taxon>
        <taxon>Pseudomonadati</taxon>
        <taxon>Pseudomonadota</taxon>
        <taxon>Gammaproteobacteria</taxon>
        <taxon>Chromatiales</taxon>
        <taxon>Ectothiorhodospiraceae</taxon>
        <taxon>Candidatus Macondimonas</taxon>
    </lineage>
</organism>
<dbReference type="GO" id="GO:0016787">
    <property type="term" value="F:hydrolase activity"/>
    <property type="evidence" value="ECO:0007669"/>
    <property type="project" value="UniProtKB-KW"/>
</dbReference>
<keyword evidence="2" id="KW-0378">Hydrolase</keyword>
<dbReference type="Gene3D" id="3.40.50.1820">
    <property type="entry name" value="alpha/beta hydrolase"/>
    <property type="match status" value="1"/>
</dbReference>
<gene>
    <name evidence="2" type="ORF">E4680_06075</name>
</gene>
<feature type="domain" description="Dienelactone hydrolase" evidence="1">
    <location>
        <begin position="103"/>
        <end position="313"/>
    </location>
</feature>
<reference evidence="2 3" key="1">
    <citation type="journal article" date="2019" name="ISME J.">
        <title>Candidatus Macondimonas diazotrophica, a novel gammaproteobacterial genus dominating crude-oil-contaminated coastal sediments.</title>
        <authorList>
            <person name="Karthikeyan S."/>
            <person name="Konstantinidis K."/>
        </authorList>
    </citation>
    <scope>NUCLEOTIDE SEQUENCE [LARGE SCALE GENOMIC DNA]</scope>
    <source>
        <strain evidence="2 3">KTK01</strain>
    </source>
</reference>
<dbReference type="OrthoDB" id="9787933at2"/>
<dbReference type="InterPro" id="IPR002925">
    <property type="entry name" value="Dienelactn_hydro"/>
</dbReference>
<dbReference type="Proteomes" id="UP000297890">
    <property type="component" value="Unassembled WGS sequence"/>
</dbReference>
<name>A0A4Z0F921_9GAMM</name>
<sequence>MSCNKHPPVILSRDLPRWRNDLHQAAAAPQLGNDFQTRPSALQSGFNSAPPRRLSMPRFRWILMLSVSMMALTTPAHAEIVTRELPYTANGQNMVGYFAYDDRLATPRPGVLVFHEWWGLNDFAKHQADALAAKGYVVLAADMYGEGVATHDPDKAGSLAGAIKRKDLFRSRAEAALEALMKQDGVDPNRIAAVGYCFGGTTVLEMAYSGVPVRGVVSVHGGLTAPRPDDTHIRSAVLVLHGASDPFVKPEEIRAFQSGMEQAGAAWEMIIYGGAQHGFSNPGADAHGMDGLRYDAATAERAWQATTDFLARILGAPRG</sequence>
<dbReference type="SUPFAM" id="SSF53474">
    <property type="entry name" value="alpha/beta-Hydrolases"/>
    <property type="match status" value="1"/>
</dbReference>
<accession>A0A4Z0F921</accession>
<comment type="caution">
    <text evidence="2">The sequence shown here is derived from an EMBL/GenBank/DDBJ whole genome shotgun (WGS) entry which is preliminary data.</text>
</comment>
<evidence type="ECO:0000259" key="1">
    <source>
        <dbReference type="Pfam" id="PF01738"/>
    </source>
</evidence>
<keyword evidence="3" id="KW-1185">Reference proteome</keyword>
<dbReference type="InterPro" id="IPR029058">
    <property type="entry name" value="AB_hydrolase_fold"/>
</dbReference>
<evidence type="ECO:0000313" key="2">
    <source>
        <dbReference type="EMBL" id="TFZ82843.1"/>
    </source>
</evidence>
<proteinExistence type="predicted"/>